<dbReference type="FunFam" id="3.40.50.970:FF:000015">
    <property type="entry name" value="2-oxoisovalerate dehydrogenase subunit alpha"/>
    <property type="match status" value="1"/>
</dbReference>
<comment type="catalytic activity">
    <reaction evidence="9">
        <text>N(6)-[(R)-lipoyl]-L-lysyl-[protein] + 3-methyl-2-oxobutanoate + H(+) = N(6)-[(R)-S(8)-2-methylpropanoyldihydrolipoyl]-L-lysyl-[protein] + CO2</text>
        <dbReference type="Rhea" id="RHEA:13457"/>
        <dbReference type="Rhea" id="RHEA-COMP:10474"/>
        <dbReference type="Rhea" id="RHEA-COMP:10497"/>
        <dbReference type="ChEBI" id="CHEBI:11851"/>
        <dbReference type="ChEBI" id="CHEBI:15378"/>
        <dbReference type="ChEBI" id="CHEBI:16526"/>
        <dbReference type="ChEBI" id="CHEBI:83099"/>
        <dbReference type="ChEBI" id="CHEBI:83142"/>
        <dbReference type="EC" id="1.2.4.4"/>
    </reaction>
</comment>
<comment type="similarity">
    <text evidence="3 9">Belongs to the BCKDHA family.</text>
</comment>
<keyword evidence="12" id="KW-1185">Reference proteome</keyword>
<evidence type="ECO:0000256" key="4">
    <source>
        <dbReference type="ARBA" id="ARBA00022723"/>
    </source>
</evidence>
<dbReference type="CDD" id="cd02000">
    <property type="entry name" value="TPP_E1_PDC_ADC_BCADC"/>
    <property type="match status" value="1"/>
</dbReference>
<dbReference type="GO" id="GO:0003863">
    <property type="term" value="F:branched-chain 2-oxo acid dehydrogenase activity"/>
    <property type="evidence" value="ECO:0007669"/>
    <property type="project" value="UniProtKB-EC"/>
</dbReference>
<evidence type="ECO:0000256" key="7">
    <source>
        <dbReference type="ARBA" id="ARBA00023002"/>
    </source>
</evidence>
<protein>
    <recommendedName>
        <fullName evidence="9">2-oxoisovalerate dehydrogenase subunit alpha</fullName>
        <ecNumber evidence="9">1.2.4.4</ecNumber>
    </recommendedName>
    <alternativeName>
        <fullName evidence="9">Branched-chain alpha-keto acid dehydrogenase E1 component alpha chain</fullName>
    </alternativeName>
</protein>
<evidence type="ECO:0000256" key="9">
    <source>
        <dbReference type="RuleBase" id="RU365014"/>
    </source>
</evidence>
<dbReference type="InterPro" id="IPR029061">
    <property type="entry name" value="THDP-binding"/>
</dbReference>
<evidence type="ECO:0000259" key="10">
    <source>
        <dbReference type="Pfam" id="PF00676"/>
    </source>
</evidence>
<evidence type="ECO:0000313" key="11">
    <source>
        <dbReference type="EMBL" id="KAH0539183.1"/>
    </source>
</evidence>
<dbReference type="AlphaFoldDB" id="A0AAV7HXM5"/>
<sequence length="422" mass="48685">MMSFNRFTIFKFSQLKIFKRQLSVVVSEPQFIGIKSKYTNDLKFINSENFETIPIYRILSGSIKNDYQDYPIKLDQNKLLKMYRDMIRISVMDKILYESQRQGRISFYMTNTGEEAIQIGSASALTLDDIVYGQYREAGVLMWRGYRYPQFINQCYSNCEDPGKGRQMPIHYGSKELNFTTISSPLTTQMPQASGAAYALKLNNRDACVVCYFGEGGASEGDAHPAFNFAATLDCPIIFICRNNGYAISTPANEQYRGDGIAARGPGYGIHTVRVDGNDILAMHHATKVARDYCITNKKPVLIEAMTYRISHHSTSDDSTAYRPIEEINKWNQYSPILRFREYLNIIGLWDDEKESELHKSTLKEFMTEFAIAEKKSKPHWKELFSDVYQDMPPHIEKQMLTMEEHLKEYGEHYPLNDFQPK</sequence>
<keyword evidence="7 9" id="KW-0560">Oxidoreductase</keyword>
<evidence type="ECO:0000256" key="1">
    <source>
        <dbReference type="ARBA" id="ARBA00001964"/>
    </source>
</evidence>
<dbReference type="Proteomes" id="UP000826195">
    <property type="component" value="Unassembled WGS sequence"/>
</dbReference>
<dbReference type="GO" id="GO:0005759">
    <property type="term" value="C:mitochondrial matrix"/>
    <property type="evidence" value="ECO:0007669"/>
    <property type="project" value="UniProtKB-SubCell"/>
</dbReference>
<accession>A0AAV7HXM5</accession>
<evidence type="ECO:0000256" key="5">
    <source>
        <dbReference type="ARBA" id="ARBA00022946"/>
    </source>
</evidence>
<evidence type="ECO:0000313" key="12">
    <source>
        <dbReference type="Proteomes" id="UP000826195"/>
    </source>
</evidence>
<comment type="caution">
    <text evidence="11">The sequence shown here is derived from an EMBL/GenBank/DDBJ whole genome shotgun (WGS) entry which is preliminary data.</text>
</comment>
<dbReference type="GO" id="GO:0009083">
    <property type="term" value="P:branched-chain amino acid catabolic process"/>
    <property type="evidence" value="ECO:0007669"/>
    <property type="project" value="TreeGrafter"/>
</dbReference>
<dbReference type="PANTHER" id="PTHR43380">
    <property type="entry name" value="2-OXOISOVALERATE DEHYDROGENASE SUBUNIT ALPHA, MITOCHONDRIAL"/>
    <property type="match status" value="1"/>
</dbReference>
<dbReference type="GO" id="GO:0046872">
    <property type="term" value="F:metal ion binding"/>
    <property type="evidence" value="ECO:0007669"/>
    <property type="project" value="UniProtKB-KW"/>
</dbReference>
<comment type="subcellular location">
    <subcellularLocation>
        <location evidence="2">Mitochondrion matrix</location>
    </subcellularLocation>
</comment>
<proteinExistence type="inferred from homology"/>
<reference evidence="11 12" key="1">
    <citation type="journal article" date="2021" name="J. Hered.">
        <title>A chromosome-level genome assembly of the parasitoid wasp, Cotesia glomerata (Hymenoptera: Braconidae).</title>
        <authorList>
            <person name="Pinto B.J."/>
            <person name="Weis J.J."/>
            <person name="Gamble T."/>
            <person name="Ode P.J."/>
            <person name="Paul R."/>
            <person name="Zaspel J.M."/>
        </authorList>
    </citation>
    <scope>NUCLEOTIDE SEQUENCE [LARGE SCALE GENOMIC DNA]</scope>
    <source>
        <strain evidence="11">CgM1</strain>
    </source>
</reference>
<evidence type="ECO:0000256" key="3">
    <source>
        <dbReference type="ARBA" id="ARBA00008646"/>
    </source>
</evidence>
<comment type="cofactor">
    <cofactor evidence="1 9">
        <name>thiamine diphosphate</name>
        <dbReference type="ChEBI" id="CHEBI:58937"/>
    </cofactor>
</comment>
<organism evidence="11 12">
    <name type="scientific">Cotesia glomerata</name>
    <name type="common">Lepidopteran parasitic wasp</name>
    <name type="synonym">Apanteles glomeratus</name>
    <dbReference type="NCBI Taxonomy" id="32391"/>
    <lineage>
        <taxon>Eukaryota</taxon>
        <taxon>Metazoa</taxon>
        <taxon>Ecdysozoa</taxon>
        <taxon>Arthropoda</taxon>
        <taxon>Hexapoda</taxon>
        <taxon>Insecta</taxon>
        <taxon>Pterygota</taxon>
        <taxon>Neoptera</taxon>
        <taxon>Endopterygota</taxon>
        <taxon>Hymenoptera</taxon>
        <taxon>Apocrita</taxon>
        <taxon>Ichneumonoidea</taxon>
        <taxon>Braconidae</taxon>
        <taxon>Microgastrinae</taxon>
        <taxon>Cotesia</taxon>
    </lineage>
</organism>
<dbReference type="SUPFAM" id="SSF52518">
    <property type="entry name" value="Thiamin diphosphate-binding fold (THDP-binding)"/>
    <property type="match status" value="1"/>
</dbReference>
<gene>
    <name evidence="11" type="ORF">KQX54_001696</name>
</gene>
<dbReference type="EC" id="1.2.4.4" evidence="9"/>
<keyword evidence="9" id="KW-0786">Thiamine pyrophosphate</keyword>
<dbReference type="EMBL" id="JAHXZJ010002609">
    <property type="protein sequence ID" value="KAH0539183.1"/>
    <property type="molecule type" value="Genomic_DNA"/>
</dbReference>
<keyword evidence="4" id="KW-0479">Metal-binding</keyword>
<keyword evidence="5" id="KW-0809">Transit peptide</keyword>
<comment type="function">
    <text evidence="9">The branched-chain alpha-keto dehydrogenase complex catalyzes the overall conversion of alpha-keto acids to acyl-CoA and CO(2). It contains multiple copies of three enzymatic components: branched-chain alpha-keto acid decarboxylase (E1), lipoamide acyltransferase (E2) and lipoamide dehydrogenase (E3).</text>
</comment>
<keyword evidence="8" id="KW-0496">Mitochondrion</keyword>
<feature type="domain" description="Dehydrogenase E1 component" evidence="10">
    <location>
        <begin position="85"/>
        <end position="380"/>
    </location>
</feature>
<dbReference type="Pfam" id="PF00676">
    <property type="entry name" value="E1_dh"/>
    <property type="match status" value="1"/>
</dbReference>
<dbReference type="Gene3D" id="3.40.50.970">
    <property type="match status" value="1"/>
</dbReference>
<evidence type="ECO:0000256" key="8">
    <source>
        <dbReference type="ARBA" id="ARBA00023128"/>
    </source>
</evidence>
<evidence type="ECO:0000256" key="2">
    <source>
        <dbReference type="ARBA" id="ARBA00004305"/>
    </source>
</evidence>
<dbReference type="InterPro" id="IPR050771">
    <property type="entry name" value="Alpha-ketoacid_DH_E1_comp"/>
</dbReference>
<dbReference type="InterPro" id="IPR001017">
    <property type="entry name" value="DH_E1"/>
</dbReference>
<name>A0AAV7HXM5_COTGL</name>
<evidence type="ECO:0000256" key="6">
    <source>
        <dbReference type="ARBA" id="ARBA00022958"/>
    </source>
</evidence>
<dbReference type="PANTHER" id="PTHR43380:SF1">
    <property type="entry name" value="2-OXOISOVALERATE DEHYDROGENASE SUBUNIT ALPHA, MITOCHONDRIAL"/>
    <property type="match status" value="1"/>
</dbReference>
<keyword evidence="6" id="KW-0630">Potassium</keyword>